<keyword evidence="3" id="KW-0813">Transport</keyword>
<dbReference type="Gene3D" id="3.40.50.1980">
    <property type="entry name" value="Nitrogenase molybdenum iron protein domain"/>
    <property type="match status" value="2"/>
</dbReference>
<evidence type="ECO:0000256" key="3">
    <source>
        <dbReference type="ARBA" id="ARBA00022448"/>
    </source>
</evidence>
<evidence type="ECO:0000259" key="6">
    <source>
        <dbReference type="PROSITE" id="PS50983"/>
    </source>
</evidence>
<dbReference type="PANTHER" id="PTHR30532:SF24">
    <property type="entry name" value="FERRIC ENTEROBACTIN-BINDING PERIPLASMIC PROTEIN FEPB"/>
    <property type="match status" value="1"/>
</dbReference>
<dbReference type="RefSeq" id="WP_142049954.1">
    <property type="nucleotide sequence ID" value="NZ_VFPA01000001.1"/>
</dbReference>
<dbReference type="InterPro" id="IPR002491">
    <property type="entry name" value="ABC_transptr_periplasmic_BD"/>
</dbReference>
<comment type="caution">
    <text evidence="7">The sequence shown here is derived from an EMBL/GenBank/DDBJ whole genome shotgun (WGS) entry which is preliminary data.</text>
</comment>
<gene>
    <name evidence="7" type="ORF">FB558_1711</name>
</gene>
<feature type="chain" id="PRO_5038600971" evidence="5">
    <location>
        <begin position="28"/>
        <end position="324"/>
    </location>
</feature>
<dbReference type="Proteomes" id="UP000315677">
    <property type="component" value="Unassembled WGS sequence"/>
</dbReference>
<feature type="signal peptide" evidence="5">
    <location>
        <begin position="1"/>
        <end position="27"/>
    </location>
</feature>
<evidence type="ECO:0000256" key="2">
    <source>
        <dbReference type="ARBA" id="ARBA00008814"/>
    </source>
</evidence>
<evidence type="ECO:0000313" key="8">
    <source>
        <dbReference type="Proteomes" id="UP000315677"/>
    </source>
</evidence>
<dbReference type="InterPro" id="IPR051313">
    <property type="entry name" value="Bact_iron-sidero_bind"/>
</dbReference>
<accession>A0A543E042</accession>
<dbReference type="PROSITE" id="PS50983">
    <property type="entry name" value="FE_B12_PBP"/>
    <property type="match status" value="1"/>
</dbReference>
<keyword evidence="8" id="KW-1185">Reference proteome</keyword>
<dbReference type="PANTHER" id="PTHR30532">
    <property type="entry name" value="IRON III DICITRATE-BINDING PERIPLASMIC PROTEIN"/>
    <property type="match status" value="1"/>
</dbReference>
<organism evidence="7 8">
    <name type="scientific">Pseudonocardia kunmingensis</name>
    <dbReference type="NCBI Taxonomy" id="630975"/>
    <lineage>
        <taxon>Bacteria</taxon>
        <taxon>Bacillati</taxon>
        <taxon>Actinomycetota</taxon>
        <taxon>Actinomycetes</taxon>
        <taxon>Pseudonocardiales</taxon>
        <taxon>Pseudonocardiaceae</taxon>
        <taxon>Pseudonocardia</taxon>
    </lineage>
</organism>
<dbReference type="GO" id="GO:0030288">
    <property type="term" value="C:outer membrane-bounded periplasmic space"/>
    <property type="evidence" value="ECO:0007669"/>
    <property type="project" value="TreeGrafter"/>
</dbReference>
<dbReference type="SUPFAM" id="SSF53807">
    <property type="entry name" value="Helical backbone' metal receptor"/>
    <property type="match status" value="1"/>
</dbReference>
<dbReference type="GO" id="GO:1901678">
    <property type="term" value="P:iron coordination entity transport"/>
    <property type="evidence" value="ECO:0007669"/>
    <property type="project" value="UniProtKB-ARBA"/>
</dbReference>
<protein>
    <submittedName>
        <fullName evidence="7">Iron complex transport system substrate-binding protein</fullName>
    </submittedName>
</protein>
<evidence type="ECO:0000256" key="5">
    <source>
        <dbReference type="SAM" id="SignalP"/>
    </source>
</evidence>
<dbReference type="AlphaFoldDB" id="A0A543E042"/>
<proteinExistence type="inferred from homology"/>
<keyword evidence="4 5" id="KW-0732">Signal</keyword>
<evidence type="ECO:0000313" key="7">
    <source>
        <dbReference type="EMBL" id="TQM14932.1"/>
    </source>
</evidence>
<dbReference type="Pfam" id="PF01497">
    <property type="entry name" value="Peripla_BP_2"/>
    <property type="match status" value="1"/>
</dbReference>
<reference evidence="7 8" key="1">
    <citation type="submission" date="2019-06" db="EMBL/GenBank/DDBJ databases">
        <title>Sequencing the genomes of 1000 actinobacteria strains.</title>
        <authorList>
            <person name="Klenk H.-P."/>
        </authorList>
    </citation>
    <scope>NUCLEOTIDE SEQUENCE [LARGE SCALE GENOMIC DNA]</scope>
    <source>
        <strain evidence="7 8">DSM 45301</strain>
    </source>
</reference>
<dbReference type="OrthoDB" id="9793175at2"/>
<feature type="domain" description="Fe/B12 periplasmic-binding" evidence="6">
    <location>
        <begin position="58"/>
        <end position="324"/>
    </location>
</feature>
<comment type="subcellular location">
    <subcellularLocation>
        <location evidence="1">Cell envelope</location>
    </subcellularLocation>
</comment>
<name>A0A543E042_9PSEU</name>
<comment type="similarity">
    <text evidence="2">Belongs to the bacterial solute-binding protein 8 family.</text>
</comment>
<dbReference type="EMBL" id="VFPA01000001">
    <property type="protein sequence ID" value="TQM14932.1"/>
    <property type="molecule type" value="Genomic_DNA"/>
</dbReference>
<dbReference type="NCBIfam" id="NF008200">
    <property type="entry name" value="PRK10957.1"/>
    <property type="match status" value="1"/>
</dbReference>
<evidence type="ECO:0000256" key="4">
    <source>
        <dbReference type="ARBA" id="ARBA00022729"/>
    </source>
</evidence>
<evidence type="ECO:0000256" key="1">
    <source>
        <dbReference type="ARBA" id="ARBA00004196"/>
    </source>
</evidence>
<sequence length="324" mass="32777">MHQGSAARLVALVVGALLLAACGGGQPAEPATTPDTAPATRTVTHALGTAEVPQDVQRVVSASVTMTGHLLGLDVPVIATATAPPGGVADENGFFLQWAPAAVAGGVVALGGPQAPIEAIAEQRPDVIVGSAVGLDAVDGEVYSRLSQIAPTVVFDHSTASWDELAAELGAALGHEQQAAAAESEFDARAAELQLDTTHPAAALTVTSEGLNVFTAESAQGKLLQSLGLQLADVGTGAGAGAGGGDRRDVVRLAHENVGQLGDASLYVVNADRSDIEEYRDAHPVLAGLPAFAEGRVVPLGPESFRLDRFAAMSVLDRVAAAQD</sequence>